<dbReference type="Proteomes" id="UP001305414">
    <property type="component" value="Unassembled WGS sequence"/>
</dbReference>
<dbReference type="EMBL" id="JAWHQM010000001">
    <property type="protein sequence ID" value="KAK5624596.1"/>
    <property type="molecule type" value="Genomic_DNA"/>
</dbReference>
<protein>
    <submittedName>
        <fullName evidence="1">Uncharacterized protein</fullName>
    </submittedName>
</protein>
<reference evidence="1 2" key="1">
    <citation type="submission" date="2023-10" db="EMBL/GenBank/DDBJ databases">
        <title>Draft genome sequence of Xylaria bambusicola isolate GMP-LS, the root and basal stem rot pathogen of sugarcane in Indonesia.</title>
        <authorList>
            <person name="Selvaraj P."/>
            <person name="Muralishankar V."/>
            <person name="Muruganantham S."/>
            <person name="Sp S."/>
            <person name="Haryani S."/>
            <person name="Lau K.J.X."/>
            <person name="Naqvi N.I."/>
        </authorList>
    </citation>
    <scope>NUCLEOTIDE SEQUENCE [LARGE SCALE GENOMIC DNA]</scope>
    <source>
        <strain evidence="1">GMP-LS</strain>
    </source>
</reference>
<evidence type="ECO:0000313" key="2">
    <source>
        <dbReference type="Proteomes" id="UP001305414"/>
    </source>
</evidence>
<evidence type="ECO:0000313" key="1">
    <source>
        <dbReference type="EMBL" id="KAK5624596.1"/>
    </source>
</evidence>
<proteinExistence type="predicted"/>
<gene>
    <name evidence="1" type="ORF">RRF57_000312</name>
</gene>
<sequence length="93" mass="10077">MTTFQTLLEEERTGSLISSEELYLNLAAKAQLAGDIPAMSSIFLSNNLGSHSRHDSPHREMSRPASEIVVKIDDVDIEADASTPASDMPDTTT</sequence>
<name>A0AAN7UCM5_9PEZI</name>
<dbReference type="AlphaFoldDB" id="A0AAN7UCM5"/>
<accession>A0AAN7UCM5</accession>
<keyword evidence="2" id="KW-1185">Reference proteome</keyword>
<comment type="caution">
    <text evidence="1">The sequence shown here is derived from an EMBL/GenBank/DDBJ whole genome shotgun (WGS) entry which is preliminary data.</text>
</comment>
<organism evidence="1 2">
    <name type="scientific">Xylaria bambusicola</name>
    <dbReference type="NCBI Taxonomy" id="326684"/>
    <lineage>
        <taxon>Eukaryota</taxon>
        <taxon>Fungi</taxon>
        <taxon>Dikarya</taxon>
        <taxon>Ascomycota</taxon>
        <taxon>Pezizomycotina</taxon>
        <taxon>Sordariomycetes</taxon>
        <taxon>Xylariomycetidae</taxon>
        <taxon>Xylariales</taxon>
        <taxon>Xylariaceae</taxon>
        <taxon>Xylaria</taxon>
    </lineage>
</organism>